<dbReference type="AlphaFoldDB" id="A0A5A9ZKV1"/>
<organism evidence="2 3">
    <name type="scientific">Aquicoccus porphyridii</name>
    <dbReference type="NCBI Taxonomy" id="1852029"/>
    <lineage>
        <taxon>Bacteria</taxon>
        <taxon>Pseudomonadati</taxon>
        <taxon>Pseudomonadota</taxon>
        <taxon>Alphaproteobacteria</taxon>
        <taxon>Rhodobacterales</taxon>
        <taxon>Paracoccaceae</taxon>
        <taxon>Aquicoccus</taxon>
    </lineage>
</organism>
<keyword evidence="1" id="KW-1133">Transmembrane helix</keyword>
<dbReference type="EMBL" id="VINQ01000003">
    <property type="protein sequence ID" value="KAA0917605.1"/>
    <property type="molecule type" value="Genomic_DNA"/>
</dbReference>
<reference evidence="2 3" key="1">
    <citation type="submission" date="2019-07" db="EMBL/GenBank/DDBJ databases">
        <title>Aquicoccus porphyridii gen. nov., sp. nov., isolated from a small marine red alga, Porphyridium marinum.</title>
        <authorList>
            <person name="Liu L."/>
        </authorList>
    </citation>
    <scope>NUCLEOTIDE SEQUENCE [LARGE SCALE GENOMIC DNA]</scope>
    <source>
        <strain evidence="2 3">L1 8-17</strain>
    </source>
</reference>
<dbReference type="Proteomes" id="UP000325291">
    <property type="component" value="Unassembled WGS sequence"/>
</dbReference>
<dbReference type="RefSeq" id="WP_111362706.1">
    <property type="nucleotide sequence ID" value="NZ_JASHJG010000027.1"/>
</dbReference>
<name>A0A5A9ZKV1_9RHOB</name>
<keyword evidence="1" id="KW-0472">Membrane</keyword>
<dbReference type="SUPFAM" id="SSF81442">
    <property type="entry name" value="Cytochrome c oxidase subunit I-like"/>
    <property type="match status" value="1"/>
</dbReference>
<dbReference type="InterPro" id="IPR036927">
    <property type="entry name" value="Cyt_c_oxase-like_su1_sf"/>
</dbReference>
<evidence type="ECO:0000256" key="1">
    <source>
        <dbReference type="SAM" id="Phobius"/>
    </source>
</evidence>
<sequence>MKGVALWFFATGTVAVTLGMIWGIQMSATGNHMLSGAHAHLNLVGWATMALIGLYYHATPAAAETVLARVHYVVALVGLVTLVPGIVQALRQTGETLAKVGSFLTLIAMLIFLVTVAMHARKPA</sequence>
<dbReference type="Gene3D" id="1.20.210.10">
    <property type="entry name" value="Cytochrome c oxidase-like, subunit I domain"/>
    <property type="match status" value="1"/>
</dbReference>
<proteinExistence type="predicted"/>
<comment type="caution">
    <text evidence="2">The sequence shown here is derived from an EMBL/GenBank/DDBJ whole genome shotgun (WGS) entry which is preliminary data.</text>
</comment>
<evidence type="ECO:0000313" key="2">
    <source>
        <dbReference type="EMBL" id="KAA0917605.1"/>
    </source>
</evidence>
<keyword evidence="1" id="KW-0812">Transmembrane</keyword>
<feature type="transmembrane region" description="Helical" evidence="1">
    <location>
        <begin position="102"/>
        <end position="120"/>
    </location>
</feature>
<keyword evidence="3" id="KW-1185">Reference proteome</keyword>
<feature type="transmembrane region" description="Helical" evidence="1">
    <location>
        <begin position="6"/>
        <end position="24"/>
    </location>
</feature>
<gene>
    <name evidence="2" type="ORF">FLO80_06115</name>
</gene>
<accession>A0A5A9ZKV1</accession>
<feature type="transmembrane region" description="Helical" evidence="1">
    <location>
        <begin position="70"/>
        <end position="90"/>
    </location>
</feature>
<evidence type="ECO:0008006" key="4">
    <source>
        <dbReference type="Google" id="ProtNLM"/>
    </source>
</evidence>
<feature type="transmembrane region" description="Helical" evidence="1">
    <location>
        <begin position="36"/>
        <end position="58"/>
    </location>
</feature>
<evidence type="ECO:0000313" key="3">
    <source>
        <dbReference type="Proteomes" id="UP000325291"/>
    </source>
</evidence>
<protein>
    <recommendedName>
        <fullName evidence="4">Cbb3-type cytochrome c oxidase subunit I</fullName>
    </recommendedName>
</protein>